<dbReference type="PROSITE" id="PS01081">
    <property type="entry name" value="HTH_TETR_1"/>
    <property type="match status" value="1"/>
</dbReference>
<evidence type="ECO:0000256" key="2">
    <source>
        <dbReference type="ARBA" id="ARBA00023125"/>
    </source>
</evidence>
<feature type="region of interest" description="Disordered" evidence="5">
    <location>
        <begin position="200"/>
        <end position="228"/>
    </location>
</feature>
<feature type="DNA-binding region" description="H-T-H motif" evidence="4">
    <location>
        <begin position="36"/>
        <end position="55"/>
    </location>
</feature>
<comment type="caution">
    <text evidence="7">The sequence shown here is derived from an EMBL/GenBank/DDBJ whole genome shotgun (WGS) entry which is preliminary data.</text>
</comment>
<keyword evidence="3" id="KW-0804">Transcription</keyword>
<accession>A0ABX3SPQ4</accession>
<keyword evidence="8" id="KW-1185">Reference proteome</keyword>
<evidence type="ECO:0000313" key="7">
    <source>
        <dbReference type="EMBL" id="ORA80891.1"/>
    </source>
</evidence>
<keyword evidence="2 4" id="KW-0238">DNA-binding</keyword>
<dbReference type="EMBL" id="MVHV01000015">
    <property type="protein sequence ID" value="ORA80891.1"/>
    <property type="molecule type" value="Genomic_DNA"/>
</dbReference>
<dbReference type="Proteomes" id="UP000243140">
    <property type="component" value="Unassembled WGS sequence"/>
</dbReference>
<name>A0ABX3SPQ4_MYCMA</name>
<dbReference type="RefSeq" id="WP_176219999.1">
    <property type="nucleotide sequence ID" value="NZ_CP060015.1"/>
</dbReference>
<gene>
    <name evidence="7" type="ORF">BST29_15470</name>
</gene>
<dbReference type="PRINTS" id="PR00455">
    <property type="entry name" value="HTHTETR"/>
</dbReference>
<dbReference type="InterPro" id="IPR001647">
    <property type="entry name" value="HTH_TetR"/>
</dbReference>
<dbReference type="Pfam" id="PF21351">
    <property type="entry name" value="TetR_C_41"/>
    <property type="match status" value="1"/>
</dbReference>
<evidence type="ECO:0000313" key="8">
    <source>
        <dbReference type="Proteomes" id="UP000243140"/>
    </source>
</evidence>
<evidence type="ECO:0000259" key="6">
    <source>
        <dbReference type="PROSITE" id="PS50977"/>
    </source>
</evidence>
<dbReference type="InterPro" id="IPR049484">
    <property type="entry name" value="Rv0078-like_C"/>
</dbReference>
<dbReference type="Gene3D" id="1.10.357.10">
    <property type="entry name" value="Tetracycline Repressor, domain 2"/>
    <property type="match status" value="1"/>
</dbReference>
<feature type="domain" description="HTH tetR-type" evidence="6">
    <location>
        <begin position="13"/>
        <end position="73"/>
    </location>
</feature>
<proteinExistence type="predicted"/>
<organism evidence="7 8">
    <name type="scientific">Mycobacterium malmoense</name>
    <dbReference type="NCBI Taxonomy" id="1780"/>
    <lineage>
        <taxon>Bacteria</taxon>
        <taxon>Bacillati</taxon>
        <taxon>Actinomycetota</taxon>
        <taxon>Actinomycetes</taxon>
        <taxon>Mycobacteriales</taxon>
        <taxon>Mycobacteriaceae</taxon>
        <taxon>Mycobacterium</taxon>
    </lineage>
</organism>
<protein>
    <recommendedName>
        <fullName evidence="6">HTH tetR-type domain-containing protein</fullName>
    </recommendedName>
</protein>
<dbReference type="InterPro" id="IPR009057">
    <property type="entry name" value="Homeodomain-like_sf"/>
</dbReference>
<reference evidence="7 8" key="1">
    <citation type="submission" date="2017-02" db="EMBL/GenBank/DDBJ databases">
        <title>The new phylogeny of genus Mycobacterium.</title>
        <authorList>
            <person name="Tortoli E."/>
            <person name="Trovato A."/>
            <person name="Cirillo D.M."/>
        </authorList>
    </citation>
    <scope>NUCLEOTIDE SEQUENCE [LARGE SCALE GENOMIC DNA]</scope>
    <source>
        <strain evidence="7 8">IP1130001</strain>
    </source>
</reference>
<dbReference type="Pfam" id="PF00440">
    <property type="entry name" value="TetR_N"/>
    <property type="match status" value="1"/>
</dbReference>
<keyword evidence="1" id="KW-0805">Transcription regulation</keyword>
<dbReference type="InterPro" id="IPR050109">
    <property type="entry name" value="HTH-type_TetR-like_transc_reg"/>
</dbReference>
<evidence type="ECO:0000256" key="1">
    <source>
        <dbReference type="ARBA" id="ARBA00023015"/>
    </source>
</evidence>
<evidence type="ECO:0000256" key="5">
    <source>
        <dbReference type="SAM" id="MobiDB-lite"/>
    </source>
</evidence>
<dbReference type="PANTHER" id="PTHR30055">
    <property type="entry name" value="HTH-TYPE TRANSCRIPTIONAL REGULATOR RUTR"/>
    <property type="match status" value="1"/>
</dbReference>
<sequence length="228" mass="25168">MEHVKSRRAEYAELTRAALLDAAARAFAERGFAAASVTEIAASARVTKGAVYHHFPDKQSLFEAVVREYDEAAQQKVYDAVAKHPDSPWDAAMAALEATLDVCSDPVAGRLIYVEGPVGLGWRRWRECEDHYTYRNARLMLQSLIDAGIYRDDIPIDAMSQLVTGIVTHAGITLAEASPRNRTRIRRELQRAIHHLMDGLRHARDGEKTASPPNRVRSGPASHSGADA</sequence>
<dbReference type="InterPro" id="IPR023772">
    <property type="entry name" value="DNA-bd_HTH_TetR-type_CS"/>
</dbReference>
<evidence type="ECO:0000256" key="4">
    <source>
        <dbReference type="PROSITE-ProRule" id="PRU00335"/>
    </source>
</evidence>
<dbReference type="PANTHER" id="PTHR30055:SF234">
    <property type="entry name" value="HTH-TYPE TRANSCRIPTIONAL REGULATOR BETI"/>
    <property type="match status" value="1"/>
</dbReference>
<evidence type="ECO:0000256" key="3">
    <source>
        <dbReference type="ARBA" id="ARBA00023163"/>
    </source>
</evidence>
<dbReference type="SUPFAM" id="SSF46689">
    <property type="entry name" value="Homeodomain-like"/>
    <property type="match status" value="1"/>
</dbReference>
<dbReference type="PROSITE" id="PS50977">
    <property type="entry name" value="HTH_TETR_2"/>
    <property type="match status" value="1"/>
</dbReference>